<protein>
    <submittedName>
        <fullName evidence="5">Alpha/beta hydrolase family protein</fullName>
    </submittedName>
</protein>
<dbReference type="GO" id="GO:0016787">
    <property type="term" value="F:hydrolase activity"/>
    <property type="evidence" value="ECO:0007669"/>
    <property type="project" value="UniProtKB-KW"/>
</dbReference>
<dbReference type="Proteomes" id="UP001595444">
    <property type="component" value="Unassembled WGS sequence"/>
</dbReference>
<dbReference type="Pfam" id="PF03403">
    <property type="entry name" value="PAF-AH_p_II"/>
    <property type="match status" value="2"/>
</dbReference>
<keyword evidence="4" id="KW-1133">Transmembrane helix</keyword>
<name>A0ABV7D375_9PROT</name>
<reference evidence="6" key="1">
    <citation type="journal article" date="2019" name="Int. J. Syst. Evol. Microbiol.">
        <title>The Global Catalogue of Microorganisms (GCM) 10K type strain sequencing project: providing services to taxonomists for standard genome sequencing and annotation.</title>
        <authorList>
            <consortium name="The Broad Institute Genomics Platform"/>
            <consortium name="The Broad Institute Genome Sequencing Center for Infectious Disease"/>
            <person name="Wu L."/>
            <person name="Ma J."/>
        </authorList>
    </citation>
    <scope>NUCLEOTIDE SEQUENCE [LARGE SCALE GENOMIC DNA]</scope>
    <source>
        <strain evidence="6">KCTC 62164</strain>
    </source>
</reference>
<accession>A0ABV7D375</accession>
<evidence type="ECO:0000313" key="5">
    <source>
        <dbReference type="EMBL" id="MFC3051623.1"/>
    </source>
</evidence>
<feature type="transmembrane region" description="Helical" evidence="4">
    <location>
        <begin position="85"/>
        <end position="108"/>
    </location>
</feature>
<dbReference type="RefSeq" id="WP_194215098.1">
    <property type="nucleotide sequence ID" value="NZ_CP061205.1"/>
</dbReference>
<dbReference type="Gene3D" id="3.40.50.1820">
    <property type="entry name" value="alpha/beta hydrolase"/>
    <property type="match status" value="1"/>
</dbReference>
<evidence type="ECO:0000256" key="3">
    <source>
        <dbReference type="ARBA" id="ARBA00023098"/>
    </source>
</evidence>
<dbReference type="EMBL" id="JBHRSL010000004">
    <property type="protein sequence ID" value="MFC3051623.1"/>
    <property type="molecule type" value="Genomic_DNA"/>
</dbReference>
<sequence length="526" mass="57699">MLIILQSLLLLLLIATAVLSFLPKEKFGSLALKVAIGAICIAVLDLIMGHGRWQMVPAYALSLVLFAIIYSRTKQDAKKSLGRKIAFGGYVVVGTVLLCVAAVLPYAFPMYEVPAPTGTYKVGFSSIYMKDENRPETYTDDPDDKRELMVRVWYPSDVPAGTKPLPFLTETEPLLATLGPVPDFLFDHVKQMPGHSYAGTPLLAGENKFPVLVFSHGFGVFAQGNALALENLASHGYVVFSIEHPYNAAWVKFPDGHVATFDGGGVSPEGEEEMAEAMRLYTKLATGLYEDDYNTYLAAAKAFAQPQTASNEGVTLWVDDTAFVLDELALAGSSDNPGIDQFAGRLDMDKVGIFGMSYGGATAGMFCAHDDRCTAGLNMDGFQFGENSFDVALEKPFMIMNSESRLGFKQYLNADYDWDKPLHFHMNDFFYYQSKNIAYSMVVSGATHMSYTDMGFTSKIGEWMGALGPIDIYAMNDIMNDYTLAFFDKHLRGINSPLLEGDTSAYPNVSSFISRDGRSVSAEEAH</sequence>
<proteinExistence type="predicted"/>
<keyword evidence="1 5" id="KW-0378">Hydrolase</keyword>
<dbReference type="PANTHER" id="PTHR10272:SF0">
    <property type="entry name" value="PLATELET-ACTIVATING FACTOR ACETYLHYDROLASE"/>
    <property type="match status" value="1"/>
</dbReference>
<gene>
    <name evidence="5" type="ORF">ACFOKA_06895</name>
</gene>
<feature type="transmembrane region" description="Helical" evidence="4">
    <location>
        <begin position="55"/>
        <end position="73"/>
    </location>
</feature>
<comment type="caution">
    <text evidence="5">The sequence shown here is derived from an EMBL/GenBank/DDBJ whole genome shotgun (WGS) entry which is preliminary data.</text>
</comment>
<keyword evidence="6" id="KW-1185">Reference proteome</keyword>
<evidence type="ECO:0000313" key="6">
    <source>
        <dbReference type="Proteomes" id="UP001595444"/>
    </source>
</evidence>
<keyword evidence="4" id="KW-0812">Transmembrane</keyword>
<evidence type="ECO:0000256" key="2">
    <source>
        <dbReference type="ARBA" id="ARBA00022963"/>
    </source>
</evidence>
<keyword evidence="4" id="KW-0472">Membrane</keyword>
<keyword evidence="3" id="KW-0443">Lipid metabolism</keyword>
<evidence type="ECO:0000256" key="1">
    <source>
        <dbReference type="ARBA" id="ARBA00022801"/>
    </source>
</evidence>
<evidence type="ECO:0000256" key="4">
    <source>
        <dbReference type="SAM" id="Phobius"/>
    </source>
</evidence>
<dbReference type="SUPFAM" id="SSF53474">
    <property type="entry name" value="alpha/beta-Hydrolases"/>
    <property type="match status" value="1"/>
</dbReference>
<organism evidence="5 6">
    <name type="scientific">Kordiimonas pumila</name>
    <dbReference type="NCBI Taxonomy" id="2161677"/>
    <lineage>
        <taxon>Bacteria</taxon>
        <taxon>Pseudomonadati</taxon>
        <taxon>Pseudomonadota</taxon>
        <taxon>Alphaproteobacteria</taxon>
        <taxon>Kordiimonadales</taxon>
        <taxon>Kordiimonadaceae</taxon>
        <taxon>Kordiimonas</taxon>
    </lineage>
</organism>
<feature type="transmembrane region" description="Helical" evidence="4">
    <location>
        <begin position="30"/>
        <end position="48"/>
    </location>
</feature>
<dbReference type="InterPro" id="IPR029058">
    <property type="entry name" value="AB_hydrolase_fold"/>
</dbReference>
<keyword evidence="2" id="KW-0442">Lipid degradation</keyword>
<dbReference type="PANTHER" id="PTHR10272">
    <property type="entry name" value="PLATELET-ACTIVATING FACTOR ACETYLHYDROLASE"/>
    <property type="match status" value="1"/>
</dbReference>